<evidence type="ECO:0000256" key="4">
    <source>
        <dbReference type="ARBA" id="ARBA00022741"/>
    </source>
</evidence>
<dbReference type="InterPro" id="IPR050205">
    <property type="entry name" value="CDPK_Ser/Thr_kinases"/>
</dbReference>
<evidence type="ECO:0000259" key="7">
    <source>
        <dbReference type="PROSITE" id="PS50011"/>
    </source>
</evidence>
<evidence type="ECO:0000313" key="9">
    <source>
        <dbReference type="WBParaSite" id="nRc.2.0.1.t48288-RA"/>
    </source>
</evidence>
<dbReference type="InterPro" id="IPR011009">
    <property type="entry name" value="Kinase-like_dom_sf"/>
</dbReference>
<evidence type="ECO:0000313" key="8">
    <source>
        <dbReference type="Proteomes" id="UP000887565"/>
    </source>
</evidence>
<keyword evidence="8" id="KW-1185">Reference proteome</keyword>
<evidence type="ECO:0000256" key="3">
    <source>
        <dbReference type="ARBA" id="ARBA00022679"/>
    </source>
</evidence>
<name>A0A915LD84_ROMCU</name>
<dbReference type="GO" id="GO:0005524">
    <property type="term" value="F:ATP binding"/>
    <property type="evidence" value="ECO:0007669"/>
    <property type="project" value="UniProtKB-KW"/>
</dbReference>
<comment type="similarity">
    <text evidence="1">Belongs to the protein kinase superfamily. CAMK Ser/Thr protein kinase family.</text>
</comment>
<keyword evidence="4" id="KW-0547">Nucleotide-binding</keyword>
<dbReference type="SUPFAM" id="SSF56112">
    <property type="entry name" value="Protein kinase-like (PK-like)"/>
    <property type="match status" value="1"/>
</dbReference>
<reference evidence="9" key="1">
    <citation type="submission" date="2022-11" db="UniProtKB">
        <authorList>
            <consortium name="WormBaseParasite"/>
        </authorList>
    </citation>
    <scope>IDENTIFICATION</scope>
</reference>
<dbReference type="Proteomes" id="UP000887565">
    <property type="component" value="Unplaced"/>
</dbReference>
<keyword evidence="2" id="KW-0723">Serine/threonine-protein kinase</keyword>
<dbReference type="AlphaFoldDB" id="A0A915LD84"/>
<organism evidence="8 9">
    <name type="scientific">Romanomermis culicivorax</name>
    <name type="common">Nematode worm</name>
    <dbReference type="NCBI Taxonomy" id="13658"/>
    <lineage>
        <taxon>Eukaryota</taxon>
        <taxon>Metazoa</taxon>
        <taxon>Ecdysozoa</taxon>
        <taxon>Nematoda</taxon>
        <taxon>Enoplea</taxon>
        <taxon>Dorylaimia</taxon>
        <taxon>Mermithida</taxon>
        <taxon>Mermithoidea</taxon>
        <taxon>Mermithidae</taxon>
        <taxon>Romanomermis</taxon>
    </lineage>
</organism>
<evidence type="ECO:0000256" key="5">
    <source>
        <dbReference type="ARBA" id="ARBA00022777"/>
    </source>
</evidence>
<dbReference type="GO" id="GO:0004674">
    <property type="term" value="F:protein serine/threonine kinase activity"/>
    <property type="evidence" value="ECO:0007669"/>
    <property type="project" value="UniProtKB-KW"/>
</dbReference>
<keyword evidence="3" id="KW-0808">Transferase</keyword>
<protein>
    <submittedName>
        <fullName evidence="9">Protein kinase domain-containing protein</fullName>
    </submittedName>
</protein>
<sequence>MYNRYILLCGYPPFYGECSLSDCGWNNGQPCSDCQETLFNRIQVGHFEFPTDDWEDRSEQVKDLIRHLLTTDVNSRYTVDELLRHPFLAAASVVRRTNSGYNLLNPPGHLQDDYCIQQSLSGLKLSAGVAAEDLAARVVMSRPVWISVPSNCEQNP</sequence>
<dbReference type="PANTHER" id="PTHR24349">
    <property type="entry name" value="SERINE/THREONINE-PROTEIN KINASE"/>
    <property type="match status" value="1"/>
</dbReference>
<dbReference type="InterPro" id="IPR000719">
    <property type="entry name" value="Prot_kinase_dom"/>
</dbReference>
<proteinExistence type="inferred from homology"/>
<accession>A0A915LD84</accession>
<keyword evidence="5" id="KW-0418">Kinase</keyword>
<dbReference type="WBParaSite" id="nRc.2.0.1.t48288-RA">
    <property type="protein sequence ID" value="nRc.2.0.1.t48288-RA"/>
    <property type="gene ID" value="nRc.2.0.1.g48288"/>
</dbReference>
<dbReference type="Gene3D" id="1.10.510.10">
    <property type="entry name" value="Transferase(Phosphotransferase) domain 1"/>
    <property type="match status" value="1"/>
</dbReference>
<evidence type="ECO:0000256" key="1">
    <source>
        <dbReference type="ARBA" id="ARBA00006692"/>
    </source>
</evidence>
<keyword evidence="6" id="KW-0067">ATP-binding</keyword>
<feature type="domain" description="Protein kinase" evidence="7">
    <location>
        <begin position="1"/>
        <end position="88"/>
    </location>
</feature>
<evidence type="ECO:0000256" key="6">
    <source>
        <dbReference type="ARBA" id="ARBA00022840"/>
    </source>
</evidence>
<evidence type="ECO:0000256" key="2">
    <source>
        <dbReference type="ARBA" id="ARBA00022527"/>
    </source>
</evidence>
<dbReference type="PROSITE" id="PS50011">
    <property type="entry name" value="PROTEIN_KINASE_DOM"/>
    <property type="match status" value="1"/>
</dbReference>